<comment type="caution">
    <text evidence="2">The sequence shown here is derived from an EMBL/GenBank/DDBJ whole genome shotgun (WGS) entry which is preliminary data.</text>
</comment>
<accession>A0A433QCB5</accession>
<feature type="region of interest" description="Disordered" evidence="1">
    <location>
        <begin position="1"/>
        <end position="70"/>
    </location>
</feature>
<evidence type="ECO:0000313" key="2">
    <source>
        <dbReference type="EMBL" id="RUS27374.1"/>
    </source>
</evidence>
<dbReference type="EMBL" id="RBNJ01008526">
    <property type="protein sequence ID" value="RUS27374.1"/>
    <property type="molecule type" value="Genomic_DNA"/>
</dbReference>
<gene>
    <name evidence="2" type="ORF">BC938DRAFT_483338</name>
</gene>
<dbReference type="Proteomes" id="UP000274822">
    <property type="component" value="Unassembled WGS sequence"/>
</dbReference>
<feature type="compositionally biased region" description="Acidic residues" evidence="1">
    <location>
        <begin position="27"/>
        <end position="63"/>
    </location>
</feature>
<reference evidence="2 3" key="1">
    <citation type="journal article" date="2018" name="New Phytol.">
        <title>Phylogenomics of Endogonaceae and evolution of mycorrhizas within Mucoromycota.</title>
        <authorList>
            <person name="Chang Y."/>
            <person name="Desiro A."/>
            <person name="Na H."/>
            <person name="Sandor L."/>
            <person name="Lipzen A."/>
            <person name="Clum A."/>
            <person name="Barry K."/>
            <person name="Grigoriev I.V."/>
            <person name="Martin F.M."/>
            <person name="Stajich J.E."/>
            <person name="Smith M.E."/>
            <person name="Bonito G."/>
            <person name="Spatafora J.W."/>
        </authorList>
    </citation>
    <scope>NUCLEOTIDE SEQUENCE [LARGE SCALE GENOMIC DNA]</scope>
    <source>
        <strain evidence="2 3">AD002</strain>
    </source>
</reference>
<keyword evidence="3" id="KW-1185">Reference proteome</keyword>
<protein>
    <submittedName>
        <fullName evidence="2">Uncharacterized protein</fullName>
    </submittedName>
</protein>
<dbReference type="AlphaFoldDB" id="A0A433QCB5"/>
<proteinExistence type="predicted"/>
<sequence length="207" mass="23631">MTKRGVTAADNTSVASASEDGYRLSFEDENVLDEFEEGNADEPEEGNVDEPEEGNVNEPEEGNTDGLKENGLNGFMETYRQMSNGKKWKLSSGTIVENILFENCKSDKDELLAHSWIIDLDNTETEAMFDAKDWQEITDAMRPPPKVDKMFVTTTSELRKTLAKISYIGEDAEYDRNRHYDCEWVDIVLRIMYVFTLLNSYTSMTNM</sequence>
<evidence type="ECO:0000313" key="3">
    <source>
        <dbReference type="Proteomes" id="UP000274822"/>
    </source>
</evidence>
<evidence type="ECO:0000256" key="1">
    <source>
        <dbReference type="SAM" id="MobiDB-lite"/>
    </source>
</evidence>
<name>A0A433QCB5_9FUNG</name>
<organism evidence="2 3">
    <name type="scientific">Jimgerdemannia flammicorona</name>
    <dbReference type="NCBI Taxonomy" id="994334"/>
    <lineage>
        <taxon>Eukaryota</taxon>
        <taxon>Fungi</taxon>
        <taxon>Fungi incertae sedis</taxon>
        <taxon>Mucoromycota</taxon>
        <taxon>Mucoromycotina</taxon>
        <taxon>Endogonomycetes</taxon>
        <taxon>Endogonales</taxon>
        <taxon>Endogonaceae</taxon>
        <taxon>Jimgerdemannia</taxon>
    </lineage>
</organism>